<accession>A0A0R0G2K1</accession>
<dbReference type="KEGG" id="gmx:100813688"/>
<evidence type="ECO:0000256" key="6">
    <source>
        <dbReference type="ARBA" id="ARBA00023242"/>
    </source>
</evidence>
<dbReference type="SMART" id="SM00380">
    <property type="entry name" value="AP2"/>
    <property type="match status" value="1"/>
</dbReference>
<evidence type="ECO:0000313" key="12">
    <source>
        <dbReference type="Proteomes" id="UP000008827"/>
    </source>
</evidence>
<dbReference type="EMBL" id="CM000848">
    <property type="protein sequence ID" value="KRH12576.1"/>
    <property type="molecule type" value="Genomic_DNA"/>
</dbReference>
<keyword evidence="4" id="KW-0010">Activator</keyword>
<evidence type="ECO:0000256" key="2">
    <source>
        <dbReference type="ARBA" id="ARBA00023015"/>
    </source>
</evidence>
<dbReference type="PaxDb" id="3847-GLYMA15G19910.2"/>
<dbReference type="GeneID" id="100813688"/>
<comment type="similarity">
    <text evidence="7">Belongs to the AP2/ERF transcription factor family. ERF subfamily.</text>
</comment>
<dbReference type="CDD" id="cd00018">
    <property type="entry name" value="AP2"/>
    <property type="match status" value="1"/>
</dbReference>
<dbReference type="OMA" id="SEPQKEC"/>
<sequence>MVKSKSVEKPAEEQQRGGVSAYRGVRKRKWGKYVSEIRLPNSRQRIWLGSYDSAEKAARAFDAAMFCLRGSGANFNFPSDRPNIAGGRNMTPSQIQIAAARFANSEPRKECSGKPVESLTSIEETTSFPVNSDTDTSSPLSVVTIQNDTEVATGSFPGIFSGFGSGNFVPEFSDFPSFDDFGHDFFVHELPGFDYGEENLDGLIIQDSFLWNF</sequence>
<reference evidence="11" key="2">
    <citation type="submission" date="2018-02" db="UniProtKB">
        <authorList>
            <consortium name="EnsemblPlants"/>
        </authorList>
    </citation>
    <scope>IDENTIFICATION</scope>
    <source>
        <strain evidence="11">Williams 82</strain>
    </source>
</reference>
<dbReference type="Gene3D" id="3.30.730.10">
    <property type="entry name" value="AP2/ERF domain"/>
    <property type="match status" value="1"/>
</dbReference>
<dbReference type="RefSeq" id="XP_003546516.1">
    <property type="nucleotide sequence ID" value="XM_003546468.5"/>
</dbReference>
<feature type="domain" description="AP2/ERF" evidence="9">
    <location>
        <begin position="21"/>
        <end position="78"/>
    </location>
</feature>
<keyword evidence="2" id="KW-0805">Transcription regulation</keyword>
<dbReference type="InterPro" id="IPR016177">
    <property type="entry name" value="DNA-bd_dom_sf"/>
</dbReference>
<feature type="region of interest" description="Disordered" evidence="8">
    <location>
        <begin position="1"/>
        <end position="21"/>
    </location>
</feature>
<dbReference type="PRINTS" id="PR00367">
    <property type="entry name" value="ETHRSPELEMNT"/>
</dbReference>
<dbReference type="eggNOG" id="ENOG502RZQP">
    <property type="taxonomic scope" value="Eukaryota"/>
</dbReference>
<evidence type="ECO:0000256" key="8">
    <source>
        <dbReference type="SAM" id="MobiDB-lite"/>
    </source>
</evidence>
<feature type="compositionally biased region" description="Basic and acidic residues" evidence="8">
    <location>
        <begin position="1"/>
        <end position="15"/>
    </location>
</feature>
<reference evidence="10" key="3">
    <citation type="submission" date="2018-07" db="EMBL/GenBank/DDBJ databases">
        <title>WGS assembly of Glycine max.</title>
        <authorList>
            <person name="Schmutz J."/>
            <person name="Cannon S."/>
            <person name="Schlueter J."/>
            <person name="Ma J."/>
            <person name="Mitros T."/>
            <person name="Nelson W."/>
            <person name="Hyten D."/>
            <person name="Song Q."/>
            <person name="Thelen J."/>
            <person name="Cheng J."/>
            <person name="Xu D."/>
            <person name="Hellsten U."/>
            <person name="May G."/>
            <person name="Yu Y."/>
            <person name="Sakurai T."/>
            <person name="Umezawa T."/>
            <person name="Bhattacharyya M."/>
            <person name="Sandhu D."/>
            <person name="Valliyodan B."/>
            <person name="Lindquist E."/>
            <person name="Peto M."/>
            <person name="Grant D."/>
            <person name="Shu S."/>
            <person name="Goodstein D."/>
            <person name="Barry K."/>
            <person name="Futrell-Griggs M."/>
            <person name="Abernathy B."/>
            <person name="Du J."/>
            <person name="Tian Z."/>
            <person name="Zhu L."/>
            <person name="Gill N."/>
            <person name="Joshi T."/>
            <person name="Libault M."/>
            <person name="Sethuraman A."/>
            <person name="Zhang X."/>
            <person name="Shinozaki K."/>
            <person name="Nguyen H."/>
            <person name="Wing R."/>
            <person name="Cregan P."/>
            <person name="Specht J."/>
            <person name="Grimwood J."/>
            <person name="Rokhsar D."/>
            <person name="Stacey G."/>
            <person name="Shoemaker R."/>
            <person name="Jackson S."/>
        </authorList>
    </citation>
    <scope>NUCLEOTIDE SEQUENCE</scope>
    <source>
        <tissue evidence="10">Callus</tissue>
    </source>
</reference>
<dbReference type="SMR" id="A0A0R0G2K1"/>
<evidence type="ECO:0000256" key="7">
    <source>
        <dbReference type="ARBA" id="ARBA00024343"/>
    </source>
</evidence>
<dbReference type="STRING" id="3847.A0A0R0G2K1"/>
<dbReference type="PROSITE" id="PS51032">
    <property type="entry name" value="AP2_ERF"/>
    <property type="match status" value="1"/>
</dbReference>
<keyword evidence="6" id="KW-0539">Nucleus</keyword>
<name>A0A0R0G2K1_SOYBN</name>
<dbReference type="InterPro" id="IPR051032">
    <property type="entry name" value="AP2/ERF_TF_ERF_subfamily"/>
</dbReference>
<dbReference type="PANTHER" id="PTHR31985">
    <property type="entry name" value="ETHYLENE-RESPONSIVE TRANSCRIPTION FACTOR ERF042-RELATED"/>
    <property type="match status" value="1"/>
</dbReference>
<evidence type="ECO:0000256" key="5">
    <source>
        <dbReference type="ARBA" id="ARBA00023163"/>
    </source>
</evidence>
<keyword evidence="12" id="KW-1185">Reference proteome</keyword>
<evidence type="ECO:0000256" key="4">
    <source>
        <dbReference type="ARBA" id="ARBA00023159"/>
    </source>
</evidence>
<organism evidence="10">
    <name type="scientific">Glycine max</name>
    <name type="common">Soybean</name>
    <name type="synonym">Glycine hispida</name>
    <dbReference type="NCBI Taxonomy" id="3847"/>
    <lineage>
        <taxon>Eukaryota</taxon>
        <taxon>Viridiplantae</taxon>
        <taxon>Streptophyta</taxon>
        <taxon>Embryophyta</taxon>
        <taxon>Tracheophyta</taxon>
        <taxon>Spermatophyta</taxon>
        <taxon>Magnoliopsida</taxon>
        <taxon>eudicotyledons</taxon>
        <taxon>Gunneridae</taxon>
        <taxon>Pentapetalae</taxon>
        <taxon>rosids</taxon>
        <taxon>fabids</taxon>
        <taxon>Fabales</taxon>
        <taxon>Fabaceae</taxon>
        <taxon>Papilionoideae</taxon>
        <taxon>50 kb inversion clade</taxon>
        <taxon>NPAAA clade</taxon>
        <taxon>indigoferoid/millettioid clade</taxon>
        <taxon>Phaseoleae</taxon>
        <taxon>Glycine</taxon>
        <taxon>Glycine subgen. Soja</taxon>
    </lineage>
</organism>
<dbReference type="OrthoDB" id="1918918at2759"/>
<dbReference type="PANTHER" id="PTHR31985:SF215">
    <property type="entry name" value="OS02G0781300 PROTEIN"/>
    <property type="match status" value="1"/>
</dbReference>
<dbReference type="Proteomes" id="UP000008827">
    <property type="component" value="Chromosome 15"/>
</dbReference>
<dbReference type="InterPro" id="IPR036955">
    <property type="entry name" value="AP2/ERF_dom_sf"/>
</dbReference>
<dbReference type="GO" id="GO:0005634">
    <property type="term" value="C:nucleus"/>
    <property type="evidence" value="ECO:0007669"/>
    <property type="project" value="UniProtKB-SubCell"/>
</dbReference>
<keyword evidence="3" id="KW-0238">DNA-binding</keyword>
<reference evidence="10 11" key="1">
    <citation type="journal article" date="2010" name="Nature">
        <title>Genome sequence of the palaeopolyploid soybean.</title>
        <authorList>
            <person name="Schmutz J."/>
            <person name="Cannon S.B."/>
            <person name="Schlueter J."/>
            <person name="Ma J."/>
            <person name="Mitros T."/>
            <person name="Nelson W."/>
            <person name="Hyten D.L."/>
            <person name="Song Q."/>
            <person name="Thelen J.J."/>
            <person name="Cheng J."/>
            <person name="Xu D."/>
            <person name="Hellsten U."/>
            <person name="May G.D."/>
            <person name="Yu Y."/>
            <person name="Sakurai T."/>
            <person name="Umezawa T."/>
            <person name="Bhattacharyya M.K."/>
            <person name="Sandhu D."/>
            <person name="Valliyodan B."/>
            <person name="Lindquist E."/>
            <person name="Peto M."/>
            <person name="Grant D."/>
            <person name="Shu S."/>
            <person name="Goodstein D."/>
            <person name="Barry K."/>
            <person name="Futrell-Griggs M."/>
            <person name="Abernathy B."/>
            <person name="Du J."/>
            <person name="Tian Z."/>
            <person name="Zhu L."/>
            <person name="Gill N."/>
            <person name="Joshi T."/>
            <person name="Libault M."/>
            <person name="Sethuraman A."/>
            <person name="Zhang X.-C."/>
            <person name="Shinozaki K."/>
            <person name="Nguyen H.T."/>
            <person name="Wing R.A."/>
            <person name="Cregan P."/>
            <person name="Specht J."/>
            <person name="Grimwood J."/>
            <person name="Rokhsar D."/>
            <person name="Stacey G."/>
            <person name="Shoemaker R.C."/>
            <person name="Jackson S.A."/>
        </authorList>
    </citation>
    <scope>NUCLEOTIDE SEQUENCE [LARGE SCALE GENOMIC DNA]</scope>
    <source>
        <strain evidence="11">cv. Williams 82</strain>
        <tissue evidence="10">Callus</tissue>
    </source>
</reference>
<evidence type="ECO:0000259" key="9">
    <source>
        <dbReference type="PROSITE" id="PS51032"/>
    </source>
</evidence>
<dbReference type="GO" id="GO:0003677">
    <property type="term" value="F:DNA binding"/>
    <property type="evidence" value="ECO:0007669"/>
    <property type="project" value="UniProtKB-KW"/>
</dbReference>
<dbReference type="InterPro" id="IPR001471">
    <property type="entry name" value="AP2/ERF_dom"/>
</dbReference>
<evidence type="ECO:0000256" key="3">
    <source>
        <dbReference type="ARBA" id="ARBA00023125"/>
    </source>
</evidence>
<dbReference type="SUPFAM" id="SSF54171">
    <property type="entry name" value="DNA-binding domain"/>
    <property type="match status" value="1"/>
</dbReference>
<dbReference type="AlphaFoldDB" id="A0A0R0G2K1"/>
<protein>
    <recommendedName>
        <fullName evidence="9">AP2/ERF domain-containing protein</fullName>
    </recommendedName>
</protein>
<evidence type="ECO:0000313" key="10">
    <source>
        <dbReference type="EMBL" id="KRH12576.1"/>
    </source>
</evidence>
<gene>
    <name evidence="11" type="primary">LOC100813688</name>
    <name evidence="10" type="ORF">GLYMA_15G180000</name>
</gene>
<proteinExistence type="inferred from homology"/>
<keyword evidence="5" id="KW-0804">Transcription</keyword>
<evidence type="ECO:0000313" key="11">
    <source>
        <dbReference type="EnsemblPlants" id="KRH12576"/>
    </source>
</evidence>
<comment type="subcellular location">
    <subcellularLocation>
        <location evidence="1">Nucleus</location>
    </subcellularLocation>
</comment>
<dbReference type="EnsemblPlants" id="KRH12576">
    <property type="protein sequence ID" value="KRH12576"/>
    <property type="gene ID" value="GLYMA_15G180000"/>
</dbReference>
<dbReference type="Gramene" id="KRH12576">
    <property type="protein sequence ID" value="KRH12576"/>
    <property type="gene ID" value="GLYMA_15G180000"/>
</dbReference>
<dbReference type="GO" id="GO:0003700">
    <property type="term" value="F:DNA-binding transcription factor activity"/>
    <property type="evidence" value="ECO:0007669"/>
    <property type="project" value="InterPro"/>
</dbReference>
<dbReference type="FunFam" id="3.30.730.10:FF:000001">
    <property type="entry name" value="Ethylene-responsive transcription factor 2"/>
    <property type="match status" value="1"/>
</dbReference>
<dbReference type="Pfam" id="PF00847">
    <property type="entry name" value="AP2"/>
    <property type="match status" value="1"/>
</dbReference>
<evidence type="ECO:0000256" key="1">
    <source>
        <dbReference type="ARBA" id="ARBA00004123"/>
    </source>
</evidence>